<accession>A0AAW6CH94</accession>
<evidence type="ECO:0000313" key="3">
    <source>
        <dbReference type="Proteomes" id="UP001211173"/>
    </source>
</evidence>
<dbReference type="EMBL" id="JAQLWO010000038">
    <property type="protein sequence ID" value="MDB7908603.1"/>
    <property type="molecule type" value="Genomic_DNA"/>
</dbReference>
<protein>
    <submittedName>
        <fullName evidence="2">Uncharacterized protein</fullName>
    </submittedName>
</protein>
<dbReference type="Proteomes" id="UP001211006">
    <property type="component" value="Unassembled WGS sequence"/>
</dbReference>
<dbReference type="EMBL" id="JAQLWV010000019">
    <property type="protein sequence ID" value="MDB7934051.1"/>
    <property type="molecule type" value="Genomic_DNA"/>
</dbReference>
<dbReference type="Proteomes" id="UP001211173">
    <property type="component" value="Unassembled WGS sequence"/>
</dbReference>
<name>A0AAW6CH94_FLAPL</name>
<evidence type="ECO:0000313" key="1">
    <source>
        <dbReference type="EMBL" id="MDB7908603.1"/>
    </source>
</evidence>
<gene>
    <name evidence="1" type="ORF">PND83_21705</name>
    <name evidence="2" type="ORF">PNE06_13295</name>
</gene>
<organism evidence="2 3">
    <name type="scientific">Flavonifractor plautii</name>
    <name type="common">Fusobacterium plautii</name>
    <dbReference type="NCBI Taxonomy" id="292800"/>
    <lineage>
        <taxon>Bacteria</taxon>
        <taxon>Bacillati</taxon>
        <taxon>Bacillota</taxon>
        <taxon>Clostridia</taxon>
        <taxon>Eubacteriales</taxon>
        <taxon>Oscillospiraceae</taxon>
        <taxon>Flavonifractor</taxon>
    </lineage>
</organism>
<comment type="caution">
    <text evidence="2">The sequence shown here is derived from an EMBL/GenBank/DDBJ whole genome shotgun (WGS) entry which is preliminary data.</text>
</comment>
<evidence type="ECO:0000313" key="2">
    <source>
        <dbReference type="EMBL" id="MDB7934051.1"/>
    </source>
</evidence>
<dbReference type="RefSeq" id="WP_024723694.1">
    <property type="nucleotide sequence ID" value="NZ_JADMSX010000022.1"/>
</dbReference>
<proteinExistence type="predicted"/>
<sequence length="66" mass="7469">MAQKRIRMVQRDILNDRLRLLYDDGTQGVLEYGEAVSRSKAPAIIKPNDFVGLTLKQAKLKLGIKN</sequence>
<reference evidence="2" key="1">
    <citation type="submission" date="2023-01" db="EMBL/GenBank/DDBJ databases">
        <title>Human gut microbiome strain richness.</title>
        <authorList>
            <person name="Chen-Liaw A."/>
        </authorList>
    </citation>
    <scope>NUCLEOTIDE SEQUENCE</scope>
    <source>
        <strain evidence="2">1001287st1_F4_1001285I_161205</strain>
        <strain evidence="1">2225st1_A6_2225SCRN_200828</strain>
    </source>
</reference>
<dbReference type="AlphaFoldDB" id="A0AAW6CH94"/>